<dbReference type="FunFam" id="3.40.50.300:FF:000285">
    <property type="entry name" value="Sporulation initiation inhibitor Soj"/>
    <property type="match status" value="1"/>
</dbReference>
<evidence type="ECO:0000313" key="2">
    <source>
        <dbReference type="EMBL" id="TFH94169.1"/>
    </source>
</evidence>
<dbReference type="PANTHER" id="PTHR13696:SF99">
    <property type="entry name" value="COBYRINIC ACID AC-DIAMIDE SYNTHASE"/>
    <property type="match status" value="1"/>
</dbReference>
<accession>A0A4Y8WMZ4</accession>
<dbReference type="SUPFAM" id="SSF52540">
    <property type="entry name" value="P-loop containing nucleoside triphosphate hydrolases"/>
    <property type="match status" value="1"/>
</dbReference>
<dbReference type="OrthoDB" id="9815116at2"/>
<evidence type="ECO:0000313" key="3">
    <source>
        <dbReference type="Proteomes" id="UP000297225"/>
    </source>
</evidence>
<dbReference type="EMBL" id="SPNC01000172">
    <property type="protein sequence ID" value="TFH94169.1"/>
    <property type="molecule type" value="Genomic_DNA"/>
</dbReference>
<dbReference type="AlphaFoldDB" id="A0A4Y8WMZ4"/>
<feature type="domain" description="AAA" evidence="1">
    <location>
        <begin position="2"/>
        <end position="173"/>
    </location>
</feature>
<name>A0A4Y8WMZ4_9PORP</name>
<sequence length="247" mass="26899">MTKIISIVNYKGGVGKTTTSASLLAGLTEMGKRAIGIDLDGQANLTSVLGIGEQDENIYTALKEGKKMPIFENERGLKLVPSTLDLQVAELELAAEPGRELLLKGLLTPYLSQLDYVIIDCPPSLGLLTLNALTASTDVIIPIEAEPLSLKGMNTILGIIDKVKSRLNPDLKIMGVLVTKFDRRKVINREVLETAKMHYPDLVFKTIIRDNVKLAETAAVAVDIFNYDKNSNGAKDYDALCKEILGE</sequence>
<dbReference type="RefSeq" id="WP_134849304.1">
    <property type="nucleotide sequence ID" value="NZ_SPNB01000015.1"/>
</dbReference>
<dbReference type="Proteomes" id="UP000297225">
    <property type="component" value="Unassembled WGS sequence"/>
</dbReference>
<proteinExistence type="predicted"/>
<dbReference type="InterPro" id="IPR025669">
    <property type="entry name" value="AAA_dom"/>
</dbReference>
<organism evidence="2 3">
    <name type="scientific">Porphyromonas levii</name>
    <dbReference type="NCBI Taxonomy" id="28114"/>
    <lineage>
        <taxon>Bacteria</taxon>
        <taxon>Pseudomonadati</taxon>
        <taxon>Bacteroidota</taxon>
        <taxon>Bacteroidia</taxon>
        <taxon>Bacteroidales</taxon>
        <taxon>Porphyromonadaceae</taxon>
        <taxon>Porphyromonas</taxon>
    </lineage>
</organism>
<dbReference type="Gene3D" id="3.40.50.300">
    <property type="entry name" value="P-loop containing nucleotide triphosphate hydrolases"/>
    <property type="match status" value="1"/>
</dbReference>
<evidence type="ECO:0000259" key="1">
    <source>
        <dbReference type="Pfam" id="PF13614"/>
    </source>
</evidence>
<keyword evidence="3" id="KW-1185">Reference proteome</keyword>
<protein>
    <submittedName>
        <fullName evidence="2">ParA family protein</fullName>
    </submittedName>
</protein>
<dbReference type="CDD" id="cd02042">
    <property type="entry name" value="ParAB_family"/>
    <property type="match status" value="1"/>
</dbReference>
<dbReference type="Pfam" id="PF13614">
    <property type="entry name" value="AAA_31"/>
    <property type="match status" value="1"/>
</dbReference>
<dbReference type="InterPro" id="IPR050678">
    <property type="entry name" value="DNA_Partitioning_ATPase"/>
</dbReference>
<dbReference type="PANTHER" id="PTHR13696">
    <property type="entry name" value="P-LOOP CONTAINING NUCLEOSIDE TRIPHOSPHATE HYDROLASE"/>
    <property type="match status" value="1"/>
</dbReference>
<reference evidence="2 3" key="1">
    <citation type="submission" date="2019-03" db="EMBL/GenBank/DDBJ databases">
        <title>Porphyromonas levii Isolated from the Uterus of Dairy Cows.</title>
        <authorList>
            <person name="Francis A.M."/>
        </authorList>
    </citation>
    <scope>NUCLEOTIDE SEQUENCE [LARGE SCALE GENOMIC DNA]</scope>
    <source>
        <strain evidence="2 3">AF5678</strain>
    </source>
</reference>
<comment type="caution">
    <text evidence="2">The sequence shown here is derived from an EMBL/GenBank/DDBJ whole genome shotgun (WGS) entry which is preliminary data.</text>
</comment>
<dbReference type="InterPro" id="IPR027417">
    <property type="entry name" value="P-loop_NTPase"/>
</dbReference>
<gene>
    <name evidence="2" type="ORF">E4P47_08690</name>
</gene>
<dbReference type="STRING" id="1122973.GCA_000379925_00791"/>